<comment type="caution">
    <text evidence="2">The sequence shown here is derived from an EMBL/GenBank/DDBJ whole genome shotgun (WGS) entry which is preliminary data.</text>
</comment>
<feature type="transmembrane region" description="Helical" evidence="1">
    <location>
        <begin position="6"/>
        <end position="26"/>
    </location>
</feature>
<sequence>MVVKKYSIIALVIILIILISSMGFSLKFKINEYKEINEIINKKKFFHHTLDKSFFKKNTYEERLKNIMLVEIKKYESDKNSVNLEYYEFLDNKTAKDFFKKIQNELEEKNFMKIKTNVSIMIIDYYFVSQKHNGYYFNVYKNKNKVIIVYGKKKEYVDEISEILL</sequence>
<keyword evidence="1" id="KW-0472">Membrane</keyword>
<evidence type="ECO:0000256" key="1">
    <source>
        <dbReference type="SAM" id="Phobius"/>
    </source>
</evidence>
<dbReference type="AlphaFoldDB" id="A0A1M5AQ57"/>
<proteinExistence type="predicted"/>
<evidence type="ECO:0000313" key="3">
    <source>
        <dbReference type="Proteomes" id="UP000184334"/>
    </source>
</evidence>
<dbReference type="EMBL" id="FQUI01000070">
    <property type="protein sequence ID" value="SHF32315.1"/>
    <property type="molecule type" value="Genomic_DNA"/>
</dbReference>
<name>A0A1M5AQ57_MARH1</name>
<evidence type="ECO:0000313" key="2">
    <source>
        <dbReference type="EMBL" id="SHF32315.1"/>
    </source>
</evidence>
<keyword evidence="1" id="KW-0812">Transmembrane</keyword>
<accession>A0A1M5AQ57</accession>
<dbReference type="Proteomes" id="UP000184334">
    <property type="component" value="Unassembled WGS sequence"/>
</dbReference>
<reference evidence="2" key="1">
    <citation type="submission" date="2016-11" db="EMBL/GenBank/DDBJ databases">
        <authorList>
            <person name="Varghese N."/>
            <person name="Submissions S."/>
        </authorList>
    </citation>
    <scope>NUCLEOTIDE SEQUENCE [LARGE SCALE GENOMIC DNA]</scope>
    <source>
        <strain evidence="2">DSM 16785</strain>
    </source>
</reference>
<organism evidence="2 3">
    <name type="scientific">Marinitoga hydrogenitolerans (strain DSM 16785 / JCM 12826 / AT1271)</name>
    <dbReference type="NCBI Taxonomy" id="1122195"/>
    <lineage>
        <taxon>Bacteria</taxon>
        <taxon>Thermotogati</taxon>
        <taxon>Thermotogota</taxon>
        <taxon>Thermotogae</taxon>
        <taxon>Petrotogales</taxon>
        <taxon>Petrotogaceae</taxon>
        <taxon>Marinitoga</taxon>
    </lineage>
</organism>
<gene>
    <name evidence="2" type="ORF">SAMN02745164_02243</name>
</gene>
<protein>
    <recommendedName>
        <fullName evidence="4">DUF4367 domain-containing protein</fullName>
    </recommendedName>
</protein>
<evidence type="ECO:0008006" key="4">
    <source>
        <dbReference type="Google" id="ProtNLM"/>
    </source>
</evidence>
<keyword evidence="3" id="KW-1185">Reference proteome</keyword>
<keyword evidence="1" id="KW-1133">Transmembrane helix</keyword>
<dbReference type="STRING" id="1122195.SAMN02745164_02243"/>